<evidence type="ECO:0000256" key="2">
    <source>
        <dbReference type="SAM" id="SignalP"/>
    </source>
</evidence>
<feature type="signal peptide" evidence="2">
    <location>
        <begin position="1"/>
        <end position="24"/>
    </location>
</feature>
<sequence>MRFTHPLFSVCTAALLSGCSVCRAFSIRSAVPDVVVISPPGGIGEIASLESAKAGSSVKWFVVSASTSNPLSLTADSLAAIKAAGGSLEFAGADAESLVFADEASSNSATAAVASWCSGTKAVLCTYDGAEEEGRRAERSLGDDASVSAEKSKMIRSGVRVAARQAASVASSNASKVIALYSDEEMSIDADGDKQGSNGFLGNLFGGKDKGVPATLKDALEGSVSVVRYGELFGAAESSSESSPFIGGPRLSPQIREMYTMRSIRIDPTISVSGNIMSGGSKSNRLSVGSSLSRLAMNQVGTTSSVKAIDIALSSYPGSEPPTDDEWNAEFSRALGMLSSPSGGAVLFNAEFSSVPSTARLAEWISTKWAPAILRSYEIAGIRVGARPVYATHSDNTVEIVWQDLVDFNPVTSGKMIIEVGVDGIIATRGGGDASKGFGSVSMKPLPGEDILVRRLADAAAQAVEKGLAVKSKEKKFSAPKETVSAAAALVVEPPTQSTSVQQQSLSDAGPRSSGVRRSSERARGRKRKDEHSTGSFE</sequence>
<dbReference type="Proteomes" id="UP001530400">
    <property type="component" value="Unassembled WGS sequence"/>
</dbReference>
<feature type="compositionally biased region" description="Basic and acidic residues" evidence="1">
    <location>
        <begin position="518"/>
        <end position="538"/>
    </location>
</feature>
<evidence type="ECO:0000313" key="4">
    <source>
        <dbReference type="Proteomes" id="UP001530400"/>
    </source>
</evidence>
<comment type="caution">
    <text evidence="3">The sequence shown here is derived from an EMBL/GenBank/DDBJ whole genome shotgun (WGS) entry which is preliminary data.</text>
</comment>
<name>A0ABD3MU13_9STRA</name>
<feature type="region of interest" description="Disordered" evidence="1">
    <location>
        <begin position="492"/>
        <end position="538"/>
    </location>
</feature>
<proteinExistence type="predicted"/>
<keyword evidence="2" id="KW-0732">Signal</keyword>
<dbReference type="AlphaFoldDB" id="A0ABD3MU13"/>
<reference evidence="3 4" key="1">
    <citation type="submission" date="2024-10" db="EMBL/GenBank/DDBJ databases">
        <title>Updated reference genomes for cyclostephanoid diatoms.</title>
        <authorList>
            <person name="Roberts W.R."/>
            <person name="Alverson A.J."/>
        </authorList>
    </citation>
    <scope>NUCLEOTIDE SEQUENCE [LARGE SCALE GENOMIC DNA]</scope>
    <source>
        <strain evidence="3 4">AJA010-31</strain>
    </source>
</reference>
<gene>
    <name evidence="3" type="ORF">ACHAWO_006910</name>
</gene>
<feature type="compositionally biased region" description="Low complexity" evidence="1">
    <location>
        <begin position="496"/>
        <end position="517"/>
    </location>
</feature>
<dbReference type="EMBL" id="JALLPJ020001368">
    <property type="protein sequence ID" value="KAL3767364.1"/>
    <property type="molecule type" value="Genomic_DNA"/>
</dbReference>
<keyword evidence="4" id="KW-1185">Reference proteome</keyword>
<accession>A0ABD3MU13</accession>
<evidence type="ECO:0000313" key="3">
    <source>
        <dbReference type="EMBL" id="KAL3767364.1"/>
    </source>
</evidence>
<organism evidence="3 4">
    <name type="scientific">Cyclotella atomus</name>
    <dbReference type="NCBI Taxonomy" id="382360"/>
    <lineage>
        <taxon>Eukaryota</taxon>
        <taxon>Sar</taxon>
        <taxon>Stramenopiles</taxon>
        <taxon>Ochrophyta</taxon>
        <taxon>Bacillariophyta</taxon>
        <taxon>Coscinodiscophyceae</taxon>
        <taxon>Thalassiosirophycidae</taxon>
        <taxon>Stephanodiscales</taxon>
        <taxon>Stephanodiscaceae</taxon>
        <taxon>Cyclotella</taxon>
    </lineage>
</organism>
<feature type="chain" id="PRO_5044757983" evidence="2">
    <location>
        <begin position="25"/>
        <end position="538"/>
    </location>
</feature>
<protein>
    <submittedName>
        <fullName evidence="3">Uncharacterized protein</fullName>
    </submittedName>
</protein>
<dbReference type="PROSITE" id="PS51257">
    <property type="entry name" value="PROKAR_LIPOPROTEIN"/>
    <property type="match status" value="1"/>
</dbReference>
<evidence type="ECO:0000256" key="1">
    <source>
        <dbReference type="SAM" id="MobiDB-lite"/>
    </source>
</evidence>